<comment type="pathway">
    <text evidence="13">Steroid metabolism; cholesterol degradation.</text>
</comment>
<dbReference type="InterPro" id="IPR017972">
    <property type="entry name" value="Cyt_P450_CS"/>
</dbReference>
<dbReference type="InterPro" id="IPR001128">
    <property type="entry name" value="Cyt_P450"/>
</dbReference>
<comment type="similarity">
    <text evidence="2 18">Belongs to the cytochrome P450 family.</text>
</comment>
<dbReference type="PROSITE" id="PS00086">
    <property type="entry name" value="CYTOCHROME_P450"/>
    <property type="match status" value="1"/>
</dbReference>
<comment type="cofactor">
    <cofactor evidence="1">
        <name>heme</name>
        <dbReference type="ChEBI" id="CHEBI:30413"/>
    </cofactor>
</comment>
<sequence length="418" mass="46224">MPMASTIDDIARRLVEPRFYADERAFHEGMTQLREHAPVVHVDARPGVNPFWAVTRHADVLAVERDDALWVNRARSVLTNADLEAKLRDLRGTQYGVRNLVHMDGDYHRAMRAIGASWFRPKVMRDLKVRIGELARRHVDSMASNGPDCEFVGEVALAFPGYVILSLLGLPEADYPALLRWTQELFGVSDDDSRRGNSAVDMVDVIADFNAYFTDVTARRRESPTDDLGSAIANARIDDRLLTDHEATGYYQIIAAAGHDTTKACLSGGLLALIEHPDELRRLQDDPSLLPSAVEEIIRWTTPVKTFMRTATADTVLGGVPLDAGTAVAMIYPAANRDPAVFPSPMTFDVARTPNRHLGFGAGAHFCLGAALARLEITAFFEELIPRLESIELAGEPAYLPTVFIGGLKRLPVRCRIR</sequence>
<dbReference type="GO" id="GO:0006707">
    <property type="term" value="P:cholesterol catabolic process"/>
    <property type="evidence" value="ECO:0007669"/>
    <property type="project" value="TreeGrafter"/>
</dbReference>
<evidence type="ECO:0000256" key="11">
    <source>
        <dbReference type="ARBA" id="ARBA00023166"/>
    </source>
</evidence>
<keyword evidence="9 18" id="KW-0503">Monooxygenase</keyword>
<dbReference type="KEGG" id="marz:MARA_02290"/>
<dbReference type="PANTHER" id="PTHR46696">
    <property type="entry name" value="P450, PUTATIVE (EUROFUNG)-RELATED"/>
    <property type="match status" value="1"/>
</dbReference>
<dbReference type="PANTHER" id="PTHR46696:SF4">
    <property type="entry name" value="BIOTIN BIOSYNTHESIS CYTOCHROME P450"/>
    <property type="match status" value="1"/>
</dbReference>
<dbReference type="Proteomes" id="UP000467428">
    <property type="component" value="Plasmid pJCM18538"/>
</dbReference>
<evidence type="ECO:0000256" key="3">
    <source>
        <dbReference type="ARBA" id="ARBA00022548"/>
    </source>
</evidence>
<dbReference type="FunFam" id="1.10.630.10:FF:000018">
    <property type="entry name" value="Cytochrome P450 monooxygenase"/>
    <property type="match status" value="1"/>
</dbReference>
<evidence type="ECO:0000256" key="9">
    <source>
        <dbReference type="ARBA" id="ARBA00023033"/>
    </source>
</evidence>
<dbReference type="InterPro" id="IPR002397">
    <property type="entry name" value="Cyt_P450_B"/>
</dbReference>
<dbReference type="Pfam" id="PF00067">
    <property type="entry name" value="p450"/>
    <property type="match status" value="1"/>
</dbReference>
<keyword evidence="10" id="KW-0443">Lipid metabolism</keyword>
<evidence type="ECO:0000313" key="20">
    <source>
        <dbReference type="Proteomes" id="UP000467428"/>
    </source>
</evidence>
<evidence type="ECO:0000256" key="12">
    <source>
        <dbReference type="ARBA" id="ARBA00023221"/>
    </source>
</evidence>
<geneLocation type="plasmid" evidence="19">
    <name>pJCM18538</name>
</geneLocation>
<dbReference type="GO" id="GO:0005506">
    <property type="term" value="F:iron ion binding"/>
    <property type="evidence" value="ECO:0007669"/>
    <property type="project" value="InterPro"/>
</dbReference>
<gene>
    <name evidence="19" type="ORF">MARA_02290</name>
</gene>
<evidence type="ECO:0000256" key="8">
    <source>
        <dbReference type="ARBA" id="ARBA00023004"/>
    </source>
</evidence>
<keyword evidence="5 18" id="KW-0479">Metal-binding</keyword>
<evidence type="ECO:0000256" key="7">
    <source>
        <dbReference type="ARBA" id="ARBA00023002"/>
    </source>
</evidence>
<dbReference type="Gene3D" id="1.10.630.10">
    <property type="entry name" value="Cytochrome P450"/>
    <property type="match status" value="1"/>
</dbReference>
<dbReference type="GO" id="GO:0008395">
    <property type="term" value="F:steroid hydroxylase activity"/>
    <property type="evidence" value="ECO:0007669"/>
    <property type="project" value="TreeGrafter"/>
</dbReference>
<evidence type="ECO:0000256" key="4">
    <source>
        <dbReference type="ARBA" id="ARBA00022617"/>
    </source>
</evidence>
<evidence type="ECO:0000256" key="17">
    <source>
        <dbReference type="ARBA" id="ARBA00083909"/>
    </source>
</evidence>
<evidence type="ECO:0000256" key="6">
    <source>
        <dbReference type="ARBA" id="ARBA00022963"/>
    </source>
</evidence>
<keyword evidence="8 18" id="KW-0408">Iron</keyword>
<evidence type="ECO:0000256" key="5">
    <source>
        <dbReference type="ARBA" id="ARBA00022723"/>
    </source>
</evidence>
<evidence type="ECO:0000256" key="10">
    <source>
        <dbReference type="ARBA" id="ARBA00023098"/>
    </source>
</evidence>
<keyword evidence="3" id="KW-0153">Cholesterol metabolism</keyword>
<dbReference type="InterPro" id="IPR036396">
    <property type="entry name" value="Cyt_P450_sf"/>
</dbReference>
<evidence type="ECO:0000256" key="13">
    <source>
        <dbReference type="ARBA" id="ARBA00049645"/>
    </source>
</evidence>
<evidence type="ECO:0000256" key="14">
    <source>
        <dbReference type="ARBA" id="ARBA00070775"/>
    </source>
</evidence>
<organism evidence="19 20">
    <name type="scientific">Mycolicibacterium arabiense</name>
    <dbReference type="NCBI Taxonomy" id="1286181"/>
    <lineage>
        <taxon>Bacteria</taxon>
        <taxon>Bacillati</taxon>
        <taxon>Actinomycetota</taxon>
        <taxon>Actinomycetes</taxon>
        <taxon>Mycobacteriales</taxon>
        <taxon>Mycobacteriaceae</taxon>
        <taxon>Mycolicibacterium</taxon>
    </lineage>
</organism>
<keyword evidence="4 18" id="KW-0349">Heme</keyword>
<keyword evidence="12" id="KW-0753">Steroid metabolism</keyword>
<keyword evidence="11" id="KW-1207">Sterol metabolism</keyword>
<dbReference type="AlphaFoldDB" id="A0A7I7RS32"/>
<reference evidence="19 20" key="1">
    <citation type="journal article" date="2019" name="Emerg. Microbes Infect.">
        <title>Comprehensive subspecies identification of 175 nontuberculous mycobacteria species based on 7547 genomic profiles.</title>
        <authorList>
            <person name="Matsumoto Y."/>
            <person name="Kinjo T."/>
            <person name="Motooka D."/>
            <person name="Nabeya D."/>
            <person name="Jung N."/>
            <person name="Uechi K."/>
            <person name="Horii T."/>
            <person name="Iida T."/>
            <person name="Fujita J."/>
            <person name="Nakamura S."/>
        </authorList>
    </citation>
    <scope>NUCLEOTIDE SEQUENCE [LARGE SCALE GENOMIC DNA]</scope>
    <source>
        <strain evidence="19 20">JCM 18538</strain>
        <plasmid evidence="19">pJCM18538</plasmid>
    </source>
</reference>
<evidence type="ECO:0000256" key="1">
    <source>
        <dbReference type="ARBA" id="ARBA00001971"/>
    </source>
</evidence>
<keyword evidence="7 18" id="KW-0560">Oxidoreductase</keyword>
<keyword evidence="20" id="KW-1185">Reference proteome</keyword>
<dbReference type="GO" id="GO:0036199">
    <property type="term" value="F:cholest-4-en-3-one 26-monooxygenase activity"/>
    <property type="evidence" value="ECO:0007669"/>
    <property type="project" value="TreeGrafter"/>
</dbReference>
<evidence type="ECO:0000256" key="2">
    <source>
        <dbReference type="ARBA" id="ARBA00010617"/>
    </source>
</evidence>
<dbReference type="CDD" id="cd11033">
    <property type="entry name" value="CYP142-like"/>
    <property type="match status" value="1"/>
</dbReference>
<evidence type="ECO:0000256" key="15">
    <source>
        <dbReference type="ARBA" id="ARBA00079588"/>
    </source>
</evidence>
<keyword evidence="19" id="KW-0614">Plasmid</keyword>
<dbReference type="PRINTS" id="PR00359">
    <property type="entry name" value="BP450"/>
</dbReference>
<keyword evidence="6" id="KW-0442">Lipid degradation</keyword>
<evidence type="ECO:0000256" key="16">
    <source>
        <dbReference type="ARBA" id="ARBA00082981"/>
    </source>
</evidence>
<name>A0A7I7RS32_9MYCO</name>
<protein>
    <recommendedName>
        <fullName evidence="14">Steroid C26-monooxygenase</fullName>
    </recommendedName>
    <alternativeName>
        <fullName evidence="15">Cholest-4-en-3-one C26-monooxygenase</fullName>
    </alternativeName>
    <alternativeName>
        <fullName evidence="17">Cholesterol C26-monooxygenase</fullName>
    </alternativeName>
    <alternativeName>
        <fullName evidence="16">Steroid C27-monooxygenase</fullName>
    </alternativeName>
</protein>
<proteinExistence type="inferred from homology"/>
<dbReference type="SUPFAM" id="SSF48264">
    <property type="entry name" value="Cytochrome P450"/>
    <property type="match status" value="1"/>
</dbReference>
<accession>A0A7I7RS32</accession>
<dbReference type="EMBL" id="AP022592">
    <property type="protein sequence ID" value="BBY46799.1"/>
    <property type="molecule type" value="Genomic_DNA"/>
</dbReference>
<evidence type="ECO:0000256" key="18">
    <source>
        <dbReference type="RuleBase" id="RU000461"/>
    </source>
</evidence>
<dbReference type="GO" id="GO:0020037">
    <property type="term" value="F:heme binding"/>
    <property type="evidence" value="ECO:0007669"/>
    <property type="project" value="InterPro"/>
</dbReference>
<evidence type="ECO:0000313" key="19">
    <source>
        <dbReference type="EMBL" id="BBY46799.1"/>
    </source>
</evidence>
<dbReference type="PRINTS" id="PR00385">
    <property type="entry name" value="P450"/>
</dbReference>